<evidence type="ECO:0000256" key="1">
    <source>
        <dbReference type="ARBA" id="ARBA00022723"/>
    </source>
</evidence>
<dbReference type="AlphaFoldDB" id="A0A672NGP6"/>
<proteinExistence type="predicted"/>
<evidence type="ECO:0000313" key="5">
    <source>
        <dbReference type="Ensembl" id="ENSSGRP00000049434.1"/>
    </source>
</evidence>
<name>A0A672NGP6_SINGR</name>
<accession>A0A672NGP6</accession>
<evidence type="ECO:0000256" key="3">
    <source>
        <dbReference type="ARBA" id="ARBA00022833"/>
    </source>
</evidence>
<feature type="compositionally biased region" description="Basic residues" evidence="4">
    <location>
        <begin position="98"/>
        <end position="120"/>
    </location>
</feature>
<dbReference type="GO" id="GO:0008270">
    <property type="term" value="F:zinc ion binding"/>
    <property type="evidence" value="ECO:0007669"/>
    <property type="project" value="UniProtKB-KW"/>
</dbReference>
<dbReference type="PANTHER" id="PTHR31437:SF1">
    <property type="entry name" value="PROTEIN SREK1IP1"/>
    <property type="match status" value="1"/>
</dbReference>
<feature type="region of interest" description="Disordered" evidence="4">
    <location>
        <begin position="94"/>
        <end position="120"/>
    </location>
</feature>
<keyword evidence="3" id="KW-0862">Zinc</keyword>
<protein>
    <submittedName>
        <fullName evidence="5">Uncharacterized protein</fullName>
    </submittedName>
</protein>
<sequence>MRTGELLINKLVKKKQVTSGHLTFECRNFVRVDPRKDIVLDVSSTSSEESEEEEQVAVSKEKIFDSSHSKGNFTVSHNVLCFHFCLRSSCSREDSRKEKCKKKSKDRSHRKAKKRYTFDK</sequence>
<evidence type="ECO:0000256" key="2">
    <source>
        <dbReference type="ARBA" id="ARBA00022771"/>
    </source>
</evidence>
<dbReference type="InParanoid" id="A0A672NGP6"/>
<reference evidence="5" key="2">
    <citation type="submission" date="2025-09" db="UniProtKB">
        <authorList>
            <consortium name="Ensembl"/>
        </authorList>
    </citation>
    <scope>IDENTIFICATION</scope>
</reference>
<organism evidence="5 6">
    <name type="scientific">Sinocyclocheilus grahami</name>
    <name type="common">Dianchi golden-line fish</name>
    <name type="synonym">Barbus grahami</name>
    <dbReference type="NCBI Taxonomy" id="75366"/>
    <lineage>
        <taxon>Eukaryota</taxon>
        <taxon>Metazoa</taxon>
        <taxon>Chordata</taxon>
        <taxon>Craniata</taxon>
        <taxon>Vertebrata</taxon>
        <taxon>Euteleostomi</taxon>
        <taxon>Actinopterygii</taxon>
        <taxon>Neopterygii</taxon>
        <taxon>Teleostei</taxon>
        <taxon>Ostariophysi</taxon>
        <taxon>Cypriniformes</taxon>
        <taxon>Cyprinidae</taxon>
        <taxon>Cyprininae</taxon>
        <taxon>Sinocyclocheilus</taxon>
    </lineage>
</organism>
<keyword evidence="1" id="KW-0479">Metal-binding</keyword>
<dbReference type="PANTHER" id="PTHR31437">
    <property type="entry name" value="SREK1IP1 FAMILY MEMBER"/>
    <property type="match status" value="1"/>
</dbReference>
<reference evidence="5" key="1">
    <citation type="submission" date="2025-08" db="UniProtKB">
        <authorList>
            <consortium name="Ensembl"/>
        </authorList>
    </citation>
    <scope>IDENTIFICATION</scope>
</reference>
<evidence type="ECO:0000313" key="6">
    <source>
        <dbReference type="Proteomes" id="UP000472262"/>
    </source>
</evidence>
<dbReference type="Ensembl" id="ENSSGRT00000052823.1">
    <property type="protein sequence ID" value="ENSSGRP00000049434.1"/>
    <property type="gene ID" value="ENSSGRG00000026271.1"/>
</dbReference>
<evidence type="ECO:0000256" key="4">
    <source>
        <dbReference type="SAM" id="MobiDB-lite"/>
    </source>
</evidence>
<dbReference type="Proteomes" id="UP000472262">
    <property type="component" value="Unassembled WGS sequence"/>
</dbReference>
<keyword evidence="6" id="KW-1185">Reference proteome</keyword>
<keyword evidence="2" id="KW-0863">Zinc-finger</keyword>